<evidence type="ECO:0000313" key="10">
    <source>
        <dbReference type="EMBL" id="QRN54194.1"/>
    </source>
</evidence>
<keyword evidence="7" id="KW-0472">Membrane</keyword>
<dbReference type="PANTHER" id="PTHR42755:SF1">
    <property type="entry name" value="3-DEOXY-D-MANNO-OCTULOSONIC ACID TRANSFERASE, MITOCHONDRIAL-RELATED"/>
    <property type="match status" value="1"/>
</dbReference>
<comment type="subcellular location">
    <subcellularLocation>
        <location evidence="7">Cell membrane</location>
    </subcellularLocation>
</comment>
<feature type="domain" description="3-deoxy-D-manno-octulosonic-acid transferase N-terminal" evidence="9">
    <location>
        <begin position="113"/>
        <end position="291"/>
    </location>
</feature>
<evidence type="ECO:0000256" key="8">
    <source>
        <dbReference type="SAM" id="MobiDB-lite"/>
    </source>
</evidence>
<proteinExistence type="inferred from homology"/>
<dbReference type="GO" id="GO:0043842">
    <property type="term" value="F:Kdo transferase activity"/>
    <property type="evidence" value="ECO:0007669"/>
    <property type="project" value="UniProtKB-EC"/>
</dbReference>
<gene>
    <name evidence="10" type="primary">waaA</name>
    <name evidence="10" type="ORF">ISN74_01980</name>
</gene>
<dbReference type="Proteomes" id="UP000663181">
    <property type="component" value="Chromosome"/>
</dbReference>
<comment type="pathway">
    <text evidence="1 7">Bacterial outer membrane biogenesis; LPS core biosynthesis.</text>
</comment>
<evidence type="ECO:0000256" key="1">
    <source>
        <dbReference type="ARBA" id="ARBA00004713"/>
    </source>
</evidence>
<comment type="similarity">
    <text evidence="7">Belongs to the glycosyltransferase group 1 family.</text>
</comment>
<evidence type="ECO:0000256" key="7">
    <source>
        <dbReference type="RuleBase" id="RU365103"/>
    </source>
</evidence>
<dbReference type="InterPro" id="IPR007507">
    <property type="entry name" value="Glycos_transf_N"/>
</dbReference>
<keyword evidence="7" id="KW-0448">Lipopolysaccharide biosynthesis</keyword>
<comment type="catalytic activity">
    <reaction evidence="6 7">
        <text>lipid IVA (E. coli) + CMP-3-deoxy-beta-D-manno-octulosonate = alpha-Kdo-(2-&gt;6)-lipid IVA (E. coli) + CMP + H(+)</text>
        <dbReference type="Rhea" id="RHEA:28066"/>
        <dbReference type="ChEBI" id="CHEBI:15378"/>
        <dbReference type="ChEBI" id="CHEBI:58603"/>
        <dbReference type="ChEBI" id="CHEBI:60364"/>
        <dbReference type="ChEBI" id="CHEBI:60377"/>
        <dbReference type="ChEBI" id="CHEBI:85987"/>
        <dbReference type="EC" id="2.4.99.12"/>
    </reaction>
</comment>
<keyword evidence="10" id="KW-0328">Glycosyltransferase</keyword>
<name>A0ABX7GV61_9GAMM</name>
<feature type="region of interest" description="Disordered" evidence="8">
    <location>
        <begin position="1"/>
        <end position="23"/>
    </location>
</feature>
<accession>A0ABX7GV61</accession>
<dbReference type="SUPFAM" id="SSF53756">
    <property type="entry name" value="UDP-Glycosyltransferase/glycogen phosphorylase"/>
    <property type="match status" value="1"/>
</dbReference>
<dbReference type="EMBL" id="CP064030">
    <property type="protein sequence ID" value="QRN54194.1"/>
    <property type="molecule type" value="Genomic_DNA"/>
</dbReference>
<comment type="function">
    <text evidence="7">Involved in lipopolysaccharide (LPS) biosynthesis. Catalyzes the transfer of 3-deoxy-D-manno-octulosonate (Kdo) residue(s) from CMP-Kdo to lipid IV(A), the tetraacyldisaccharide-1,4'-bisphosphate precursor of lipid A.</text>
</comment>
<dbReference type="Gene3D" id="3.40.50.11720">
    <property type="entry name" value="3-Deoxy-D-manno-octulosonic-acid transferase, N-terminal domain"/>
    <property type="match status" value="1"/>
</dbReference>
<keyword evidence="7" id="KW-1003">Cell membrane</keyword>
<protein>
    <recommendedName>
        <fullName evidence="3 7">3-deoxy-D-manno-octulosonic acid transferase</fullName>
        <shortName evidence="7">Kdo transferase</shortName>
        <ecNumber evidence="2 7">2.4.99.12</ecNumber>
    </recommendedName>
    <alternativeName>
        <fullName evidence="5 7">Lipid IV(A) 3-deoxy-D-manno-octulosonic acid transferase</fullName>
    </alternativeName>
</protein>
<dbReference type="PANTHER" id="PTHR42755">
    <property type="entry name" value="3-DEOXY-MANNO-OCTULOSONATE CYTIDYLYLTRANSFERASE"/>
    <property type="match status" value="1"/>
</dbReference>
<keyword evidence="11" id="KW-1185">Reference proteome</keyword>
<dbReference type="EC" id="2.4.99.12" evidence="2 7"/>
<evidence type="ECO:0000313" key="11">
    <source>
        <dbReference type="Proteomes" id="UP000663181"/>
    </source>
</evidence>
<sequence>MASSFITPTPIQAGQRRGVSRERVKTGRGVPGIRCIVAAAKRGQGLAARQGGILYEYVRAHTLRAPCHRPFILPRPKQECPLRYLYTILMYLATPIIVIRLLTRGMRYGNYHQRWPERFGIFKSPNLRGSIWVHAVSVGEVNAAEPLIKSLRVDYPNAPLVVTTVTPTGSARVQQLFGDSVFHVYLPYDLPFSVHRFLTQIRPRLALIVETEIWPNLYFGCYRRGIPLMIVNARLSGRSLRGYAPMRALLRSALRCVRQISAQSRTDAARYRLLGADPALVTVSGNLKFDMPVPDGALEGGEIFRKQWGHLRPVWIAASTHEGEELAVLEAHLEVLKRLPDALLLIAPRHPERFRAVEHSVRSLGFVTATRSSDRVPGASHQVFLIDTMGELMPFFAASDLAFVGGSLVPIGGHNVLEPAALARPVLVGPHTFNFEEITLTLIRGGGAKRVLQSETLGAQVLELLQDEAQCKQMGRQARVVFDSERGAVGRVMKLIDRMLQE</sequence>
<evidence type="ECO:0000256" key="2">
    <source>
        <dbReference type="ARBA" id="ARBA00012621"/>
    </source>
</evidence>
<keyword evidence="4 7" id="KW-0808">Transferase</keyword>
<evidence type="ECO:0000256" key="3">
    <source>
        <dbReference type="ARBA" id="ARBA00019077"/>
    </source>
</evidence>
<dbReference type="Gene3D" id="3.40.50.2000">
    <property type="entry name" value="Glycogen Phosphorylase B"/>
    <property type="match status" value="1"/>
</dbReference>
<dbReference type="InterPro" id="IPR038107">
    <property type="entry name" value="Glycos_transf_N_sf"/>
</dbReference>
<reference evidence="10 11" key="1">
    <citation type="submission" date="2020-10" db="EMBL/GenBank/DDBJ databases">
        <title>Phylogeny of dyella-like bacteria.</title>
        <authorList>
            <person name="Fu J."/>
        </authorList>
    </citation>
    <scope>NUCLEOTIDE SEQUENCE [LARGE SCALE GENOMIC DNA]</scope>
    <source>
        <strain evidence="10 11">DHOB09</strain>
    </source>
</reference>
<dbReference type="InterPro" id="IPR039901">
    <property type="entry name" value="Kdotransferase"/>
</dbReference>
<feature type="compositionally biased region" description="Polar residues" evidence="8">
    <location>
        <begin position="1"/>
        <end position="12"/>
    </location>
</feature>
<organism evidence="10 11">
    <name type="scientific">Dyella caseinilytica</name>
    <dbReference type="NCBI Taxonomy" id="1849581"/>
    <lineage>
        <taxon>Bacteria</taxon>
        <taxon>Pseudomonadati</taxon>
        <taxon>Pseudomonadota</taxon>
        <taxon>Gammaproteobacteria</taxon>
        <taxon>Lysobacterales</taxon>
        <taxon>Rhodanobacteraceae</taxon>
        <taxon>Dyella</taxon>
    </lineage>
</organism>
<evidence type="ECO:0000256" key="4">
    <source>
        <dbReference type="ARBA" id="ARBA00022679"/>
    </source>
</evidence>
<evidence type="ECO:0000256" key="5">
    <source>
        <dbReference type="ARBA" id="ARBA00031445"/>
    </source>
</evidence>
<dbReference type="Pfam" id="PF04413">
    <property type="entry name" value="Glycos_transf_N"/>
    <property type="match status" value="1"/>
</dbReference>
<evidence type="ECO:0000256" key="6">
    <source>
        <dbReference type="ARBA" id="ARBA00049183"/>
    </source>
</evidence>
<dbReference type="NCBIfam" id="NF004388">
    <property type="entry name" value="PRK05749.1-4"/>
    <property type="match status" value="1"/>
</dbReference>
<evidence type="ECO:0000259" key="9">
    <source>
        <dbReference type="Pfam" id="PF04413"/>
    </source>
</evidence>